<dbReference type="GO" id="GO:0008270">
    <property type="term" value="F:zinc ion binding"/>
    <property type="evidence" value="ECO:0007669"/>
    <property type="project" value="UniProtKB-KW"/>
</dbReference>
<keyword evidence="1" id="KW-0862">Zinc</keyword>
<dbReference type="PROSITE" id="PS50089">
    <property type="entry name" value="ZF_RING_2"/>
    <property type="match status" value="1"/>
</dbReference>
<reference evidence="3" key="2">
    <citation type="submission" date="2021-04" db="EMBL/GenBank/DDBJ databases">
        <authorList>
            <person name="Podell S."/>
        </authorList>
    </citation>
    <scope>NUCLEOTIDE SEQUENCE</scope>
    <source>
        <strain evidence="3">Hildebrandi</strain>
    </source>
</reference>
<comment type="caution">
    <text evidence="3">The sequence shown here is derived from an EMBL/GenBank/DDBJ whole genome shotgun (WGS) entry which is preliminary data.</text>
</comment>
<dbReference type="AlphaFoldDB" id="A0A9K3M1D8"/>
<accession>A0A9K3M1D8</accession>
<reference evidence="3" key="1">
    <citation type="journal article" date="2021" name="Sci. Rep.">
        <title>Diploid genomic architecture of Nitzschia inconspicua, an elite biomass production diatom.</title>
        <authorList>
            <person name="Oliver A."/>
            <person name="Podell S."/>
            <person name="Pinowska A."/>
            <person name="Traller J.C."/>
            <person name="Smith S.R."/>
            <person name="McClure R."/>
            <person name="Beliaev A."/>
            <person name="Bohutskyi P."/>
            <person name="Hill E.A."/>
            <person name="Rabines A."/>
            <person name="Zheng H."/>
            <person name="Allen L.Z."/>
            <person name="Kuo A."/>
            <person name="Grigoriev I.V."/>
            <person name="Allen A.E."/>
            <person name="Hazlebeck D."/>
            <person name="Allen E.E."/>
        </authorList>
    </citation>
    <scope>NUCLEOTIDE SEQUENCE</scope>
    <source>
        <strain evidence="3">Hildebrandi</strain>
    </source>
</reference>
<name>A0A9K3M1D8_9STRA</name>
<evidence type="ECO:0000313" key="3">
    <source>
        <dbReference type="EMBL" id="KAG7370486.1"/>
    </source>
</evidence>
<keyword evidence="1" id="KW-0479">Metal-binding</keyword>
<protein>
    <submittedName>
        <fullName evidence="3">Ring finger domain containing protein</fullName>
    </submittedName>
</protein>
<dbReference type="Proteomes" id="UP000693970">
    <property type="component" value="Unassembled WGS sequence"/>
</dbReference>
<sequence>MGNKCSTKGISSRPSNRSFDSGYFLIMQHRATPVDPIPLLKSYKPAPRDSVTVQHHGKLLLEIQQTLASTKYDFEGSIPCKNGSCRRIAGSARLSTSAVNHILNDLCKWESLVFRQYSIELQFRVEISLTIQQRFAISTERLDGHVCPRIVTLCATDLSRHSKELEYNAFHFTLEKDQLLGFHIDGLEHLFDDDRNANSELQDWDGDIIQAKDDDDNEEPRELEPCCICLTSLANHDVTELAFLPCNHILHESCRRHLTQYRDLVQSCPICRQPLMKETLLTPVEL</sequence>
<evidence type="ECO:0000256" key="1">
    <source>
        <dbReference type="PROSITE-ProRule" id="PRU00175"/>
    </source>
</evidence>
<gene>
    <name evidence="3" type="ORF">IV203_019056</name>
</gene>
<evidence type="ECO:0000313" key="4">
    <source>
        <dbReference type="Proteomes" id="UP000693970"/>
    </source>
</evidence>
<evidence type="ECO:0000259" key="2">
    <source>
        <dbReference type="PROSITE" id="PS50089"/>
    </source>
</evidence>
<dbReference type="Pfam" id="PF13639">
    <property type="entry name" value="zf-RING_2"/>
    <property type="match status" value="1"/>
</dbReference>
<dbReference type="InterPro" id="IPR001841">
    <property type="entry name" value="Znf_RING"/>
</dbReference>
<dbReference type="EMBL" id="JAGRRH010000004">
    <property type="protein sequence ID" value="KAG7370486.1"/>
    <property type="molecule type" value="Genomic_DNA"/>
</dbReference>
<organism evidence="3 4">
    <name type="scientific">Nitzschia inconspicua</name>
    <dbReference type="NCBI Taxonomy" id="303405"/>
    <lineage>
        <taxon>Eukaryota</taxon>
        <taxon>Sar</taxon>
        <taxon>Stramenopiles</taxon>
        <taxon>Ochrophyta</taxon>
        <taxon>Bacillariophyta</taxon>
        <taxon>Bacillariophyceae</taxon>
        <taxon>Bacillariophycidae</taxon>
        <taxon>Bacillariales</taxon>
        <taxon>Bacillariaceae</taxon>
        <taxon>Nitzschia</taxon>
    </lineage>
</organism>
<proteinExistence type="predicted"/>
<dbReference type="SMART" id="SM00184">
    <property type="entry name" value="RING"/>
    <property type="match status" value="1"/>
</dbReference>
<keyword evidence="4" id="KW-1185">Reference proteome</keyword>
<keyword evidence="1" id="KW-0863">Zinc-finger</keyword>
<feature type="domain" description="RING-type" evidence="2">
    <location>
        <begin position="226"/>
        <end position="272"/>
    </location>
</feature>